<protein>
    <submittedName>
        <fullName evidence="2">Uncharacterized protein</fullName>
    </submittedName>
</protein>
<name>A0A0F9ASH7_9ZZZZ</name>
<evidence type="ECO:0000313" key="2">
    <source>
        <dbReference type="EMBL" id="KKK81374.1"/>
    </source>
</evidence>
<feature type="compositionally biased region" description="Basic and acidic residues" evidence="1">
    <location>
        <begin position="18"/>
        <end position="32"/>
    </location>
</feature>
<feature type="region of interest" description="Disordered" evidence="1">
    <location>
        <begin position="18"/>
        <end position="60"/>
    </location>
</feature>
<sequence>MDKVAELYKSEEVKFNENVHEATDAGDPRRNQDGSIQLKTTWKKDAVDRQGRKFNPKVHG</sequence>
<evidence type="ECO:0000256" key="1">
    <source>
        <dbReference type="SAM" id="MobiDB-lite"/>
    </source>
</evidence>
<gene>
    <name evidence="2" type="ORF">LCGC14_2814120</name>
</gene>
<organism evidence="2">
    <name type="scientific">marine sediment metagenome</name>
    <dbReference type="NCBI Taxonomy" id="412755"/>
    <lineage>
        <taxon>unclassified sequences</taxon>
        <taxon>metagenomes</taxon>
        <taxon>ecological metagenomes</taxon>
    </lineage>
</organism>
<feature type="compositionally biased region" description="Basic and acidic residues" evidence="1">
    <location>
        <begin position="42"/>
        <end position="51"/>
    </location>
</feature>
<dbReference type="AlphaFoldDB" id="A0A0F9ASH7"/>
<dbReference type="EMBL" id="LAZR01053155">
    <property type="protein sequence ID" value="KKK81374.1"/>
    <property type="molecule type" value="Genomic_DNA"/>
</dbReference>
<comment type="caution">
    <text evidence="2">The sequence shown here is derived from an EMBL/GenBank/DDBJ whole genome shotgun (WGS) entry which is preliminary data.</text>
</comment>
<reference evidence="2" key="1">
    <citation type="journal article" date="2015" name="Nature">
        <title>Complex archaea that bridge the gap between prokaryotes and eukaryotes.</title>
        <authorList>
            <person name="Spang A."/>
            <person name="Saw J.H."/>
            <person name="Jorgensen S.L."/>
            <person name="Zaremba-Niedzwiedzka K."/>
            <person name="Martijn J."/>
            <person name="Lind A.E."/>
            <person name="van Eijk R."/>
            <person name="Schleper C."/>
            <person name="Guy L."/>
            <person name="Ettema T.J."/>
        </authorList>
    </citation>
    <scope>NUCLEOTIDE SEQUENCE</scope>
</reference>
<feature type="non-terminal residue" evidence="2">
    <location>
        <position position="60"/>
    </location>
</feature>
<accession>A0A0F9ASH7</accession>
<proteinExistence type="predicted"/>